<dbReference type="InterPro" id="IPR012334">
    <property type="entry name" value="Pectin_lyas_fold"/>
</dbReference>
<reference evidence="1" key="2">
    <citation type="submission" date="2020-02" db="EMBL/GenBank/DDBJ databases">
        <title>Identification and distribution of gene clusters putatively required for synthesis of sphingolipid metabolism inhibitors in phylogenetically diverse species of the filamentous fungus Fusarium.</title>
        <authorList>
            <person name="Kim H.-S."/>
            <person name="Busman M."/>
            <person name="Brown D.W."/>
            <person name="Divon H."/>
            <person name="Uhlig S."/>
            <person name="Proctor R.H."/>
        </authorList>
    </citation>
    <scope>NUCLEOTIDE SEQUENCE</scope>
    <source>
        <strain evidence="1">NRRL 25174</strain>
    </source>
</reference>
<dbReference type="EMBL" id="PVQB02000430">
    <property type="protein sequence ID" value="KAF4337283.1"/>
    <property type="molecule type" value="Genomic_DNA"/>
</dbReference>
<protein>
    <submittedName>
        <fullName evidence="1">Glycoside hydrolase family 55</fullName>
    </submittedName>
</protein>
<evidence type="ECO:0000313" key="1">
    <source>
        <dbReference type="EMBL" id="KAF4337283.1"/>
    </source>
</evidence>
<sequence>MDHSGDFKGKAPYAGNNYDVFKTVNVGDGSAIQDAIDSGGRHNQWLASAPRVSIPGPWKVDKNGRGDPDYAWRGANDGFCRMGLSNYVNGGSNIYYYGSASWAFYDGPGYQRCTDSNRCQEYIHWIEKTPQNLQSFGWCAKDSRVALRLADGKNIMTNPDFKGSWGSTVGRYTP</sequence>
<comment type="caution">
    <text evidence="1">The sequence shown here is derived from an EMBL/GenBank/DDBJ whole genome shotgun (WGS) entry which is preliminary data.</text>
</comment>
<accession>A0A9P5AFG3</accession>
<dbReference type="Proteomes" id="UP000730481">
    <property type="component" value="Unassembled WGS sequence"/>
</dbReference>
<dbReference type="Gene3D" id="2.160.20.10">
    <property type="entry name" value="Single-stranded right-handed beta-helix, Pectin lyase-like"/>
    <property type="match status" value="1"/>
</dbReference>
<keyword evidence="1" id="KW-0378">Hydrolase</keyword>
<dbReference type="AlphaFoldDB" id="A0A9P5AFG3"/>
<gene>
    <name evidence="1" type="ORF">FBEOM_8872</name>
</gene>
<name>A0A9P5AFG3_9HYPO</name>
<evidence type="ECO:0000313" key="2">
    <source>
        <dbReference type="Proteomes" id="UP000730481"/>
    </source>
</evidence>
<organism evidence="1 2">
    <name type="scientific">Fusarium beomiforme</name>
    <dbReference type="NCBI Taxonomy" id="44412"/>
    <lineage>
        <taxon>Eukaryota</taxon>
        <taxon>Fungi</taxon>
        <taxon>Dikarya</taxon>
        <taxon>Ascomycota</taxon>
        <taxon>Pezizomycotina</taxon>
        <taxon>Sordariomycetes</taxon>
        <taxon>Hypocreomycetidae</taxon>
        <taxon>Hypocreales</taxon>
        <taxon>Nectriaceae</taxon>
        <taxon>Fusarium</taxon>
        <taxon>Fusarium burgessii species complex</taxon>
    </lineage>
</organism>
<reference evidence="1" key="1">
    <citation type="journal article" date="2017" name="Mycologia">
        <title>Fusarium algeriense, sp. nov., a novel toxigenic crown rot pathogen of durum wheat from Algeria is nested in the Fusarium burgessii species complex.</title>
        <authorList>
            <person name="Laraba I."/>
            <person name="Keddad A."/>
            <person name="Boureghda H."/>
            <person name="Abdallah N."/>
            <person name="Vaughan M.M."/>
            <person name="Proctor R.H."/>
            <person name="Busman M."/>
            <person name="O'Donnell K."/>
        </authorList>
    </citation>
    <scope>NUCLEOTIDE SEQUENCE</scope>
    <source>
        <strain evidence="1">NRRL 25174</strain>
    </source>
</reference>
<dbReference type="OrthoDB" id="1046782at2759"/>
<proteinExistence type="predicted"/>
<keyword evidence="2" id="KW-1185">Reference proteome</keyword>
<dbReference type="GO" id="GO:0016787">
    <property type="term" value="F:hydrolase activity"/>
    <property type="evidence" value="ECO:0007669"/>
    <property type="project" value="UniProtKB-KW"/>
</dbReference>